<dbReference type="PANTHER" id="PTHR45881">
    <property type="entry name" value="CHECKPOINT SUPPRESSOR 1-LIKE, ISOFORM A-RELATED"/>
    <property type="match status" value="1"/>
</dbReference>
<keyword evidence="4" id="KW-0804">Transcription</keyword>
<keyword evidence="5 6" id="KW-0539">Nucleus</keyword>
<feature type="DNA-binding region" description="Fork-head" evidence="6">
    <location>
        <begin position="74"/>
        <end position="151"/>
    </location>
</feature>
<evidence type="ECO:0000256" key="2">
    <source>
        <dbReference type="ARBA" id="ARBA00023015"/>
    </source>
</evidence>
<evidence type="ECO:0000256" key="7">
    <source>
        <dbReference type="SAM" id="MobiDB-lite"/>
    </source>
</evidence>
<dbReference type="CDD" id="cd00059">
    <property type="entry name" value="FH_FOX"/>
    <property type="match status" value="1"/>
</dbReference>
<dbReference type="SUPFAM" id="SSF46785">
    <property type="entry name" value="Winged helix' DNA-binding domain"/>
    <property type="match status" value="1"/>
</dbReference>
<proteinExistence type="predicted"/>
<dbReference type="PROSITE" id="PS00658">
    <property type="entry name" value="FORK_HEAD_2"/>
    <property type="match status" value="1"/>
</dbReference>
<keyword evidence="3 6" id="KW-0238">DNA-binding</keyword>
<dbReference type="InterPro" id="IPR001766">
    <property type="entry name" value="Fork_head_dom"/>
</dbReference>
<evidence type="ECO:0000256" key="1">
    <source>
        <dbReference type="ARBA" id="ARBA00004123"/>
    </source>
</evidence>
<feature type="domain" description="Fork-head" evidence="8">
    <location>
        <begin position="74"/>
        <end position="151"/>
    </location>
</feature>
<dbReference type="Proteomes" id="UP001479436">
    <property type="component" value="Unassembled WGS sequence"/>
</dbReference>
<evidence type="ECO:0000256" key="4">
    <source>
        <dbReference type="ARBA" id="ARBA00023163"/>
    </source>
</evidence>
<evidence type="ECO:0000256" key="6">
    <source>
        <dbReference type="PROSITE-ProRule" id="PRU00089"/>
    </source>
</evidence>
<evidence type="ECO:0000259" key="8">
    <source>
        <dbReference type="PROSITE" id="PS50039"/>
    </source>
</evidence>
<dbReference type="Gene3D" id="1.10.10.10">
    <property type="entry name" value="Winged helix-like DNA-binding domain superfamily/Winged helix DNA-binding domain"/>
    <property type="match status" value="1"/>
</dbReference>
<organism evidence="9 10">
    <name type="scientific">Basidiobolus ranarum</name>
    <dbReference type="NCBI Taxonomy" id="34480"/>
    <lineage>
        <taxon>Eukaryota</taxon>
        <taxon>Fungi</taxon>
        <taxon>Fungi incertae sedis</taxon>
        <taxon>Zoopagomycota</taxon>
        <taxon>Entomophthoromycotina</taxon>
        <taxon>Basidiobolomycetes</taxon>
        <taxon>Basidiobolales</taxon>
        <taxon>Basidiobolaceae</taxon>
        <taxon>Basidiobolus</taxon>
    </lineage>
</organism>
<evidence type="ECO:0000256" key="5">
    <source>
        <dbReference type="ARBA" id="ARBA00023242"/>
    </source>
</evidence>
<name>A0ABR2W2M9_9FUNG</name>
<feature type="compositionally biased region" description="Basic and acidic residues" evidence="7">
    <location>
        <begin position="61"/>
        <end position="72"/>
    </location>
</feature>
<sequence>MMNLHPAPNCSEPRNLQIYSLNLGYSEHQPISPPQSLTSSPCCNKRTLSPQAAQACDLNEDSTKDTGHRNNSEKPPYPYAKLIAQAILTSKSQALTLNEIYMWIIDRYPYYRTAAPGWKNSIRHNLSLNKMFLRVPRAINEPGKGSYWTINFGVKETKSTLMGRERQFSPYSSTPVYHSDLAQMTRWNFSNVGTPRSGIPTPNFPGCLPPPSITQPHMNYYEQRLSSSPAIFSPLEPGNMETNTSSAAYGTYLSAPFHPNDYTIPPGYSISDHHKTGATFGVPTSSFAQPIGASKVYDSFRTSVPHSQICDMSNLSACYFPGLLEPVSQEFDQVSPAASRFGL</sequence>
<dbReference type="PANTHER" id="PTHR45881:SF1">
    <property type="entry name" value="FORK HEAD PROTEIN HOMOLOG 2"/>
    <property type="match status" value="1"/>
</dbReference>
<gene>
    <name evidence="9" type="ORF">K7432_005774</name>
</gene>
<evidence type="ECO:0000313" key="9">
    <source>
        <dbReference type="EMBL" id="KAK9718045.1"/>
    </source>
</evidence>
<comment type="subcellular location">
    <subcellularLocation>
        <location evidence="1 6">Nucleus</location>
    </subcellularLocation>
</comment>
<dbReference type="SMART" id="SM00339">
    <property type="entry name" value="FH"/>
    <property type="match status" value="1"/>
</dbReference>
<accession>A0ABR2W2M9</accession>
<feature type="region of interest" description="Disordered" evidence="7">
    <location>
        <begin position="53"/>
        <end position="75"/>
    </location>
</feature>
<dbReference type="InterPro" id="IPR036390">
    <property type="entry name" value="WH_DNA-bd_sf"/>
</dbReference>
<dbReference type="InterPro" id="IPR036388">
    <property type="entry name" value="WH-like_DNA-bd_sf"/>
</dbReference>
<dbReference type="InterPro" id="IPR030456">
    <property type="entry name" value="TF_fork_head_CS_2"/>
</dbReference>
<evidence type="ECO:0000256" key="3">
    <source>
        <dbReference type="ARBA" id="ARBA00023125"/>
    </source>
</evidence>
<reference evidence="9 10" key="1">
    <citation type="submission" date="2023-04" db="EMBL/GenBank/DDBJ databases">
        <title>Genome of Basidiobolus ranarum AG-B5.</title>
        <authorList>
            <person name="Stajich J.E."/>
            <person name="Carter-House D."/>
            <person name="Gryganskyi A."/>
        </authorList>
    </citation>
    <scope>NUCLEOTIDE SEQUENCE [LARGE SCALE GENOMIC DNA]</scope>
    <source>
        <strain evidence="9 10">AG-B5</strain>
    </source>
</reference>
<dbReference type="PRINTS" id="PR00053">
    <property type="entry name" value="FORKHEAD"/>
</dbReference>
<dbReference type="PROSITE" id="PS50039">
    <property type="entry name" value="FORK_HEAD_3"/>
    <property type="match status" value="1"/>
</dbReference>
<keyword evidence="2" id="KW-0805">Transcription regulation</keyword>
<comment type="caution">
    <text evidence="9">The sequence shown here is derived from an EMBL/GenBank/DDBJ whole genome shotgun (WGS) entry which is preliminary data.</text>
</comment>
<keyword evidence="10" id="KW-1185">Reference proteome</keyword>
<dbReference type="EMBL" id="JASJQH010007112">
    <property type="protein sequence ID" value="KAK9718045.1"/>
    <property type="molecule type" value="Genomic_DNA"/>
</dbReference>
<protein>
    <recommendedName>
        <fullName evidence="8">Fork-head domain-containing protein</fullName>
    </recommendedName>
</protein>
<dbReference type="Pfam" id="PF00250">
    <property type="entry name" value="Forkhead"/>
    <property type="match status" value="1"/>
</dbReference>
<evidence type="ECO:0000313" key="10">
    <source>
        <dbReference type="Proteomes" id="UP001479436"/>
    </source>
</evidence>